<keyword evidence="1" id="KW-0812">Transmembrane</keyword>
<dbReference type="EnsemblProtists" id="EKX40434">
    <property type="protein sequence ID" value="EKX40434"/>
    <property type="gene ID" value="GUITHDRAFT_164665"/>
</dbReference>
<dbReference type="KEGG" id="gtt:GUITHDRAFT_164665"/>
<dbReference type="RefSeq" id="XP_005827414.1">
    <property type="nucleotide sequence ID" value="XM_005827357.1"/>
</dbReference>
<dbReference type="EMBL" id="JH993031">
    <property type="protein sequence ID" value="EKX40434.1"/>
    <property type="molecule type" value="Genomic_DNA"/>
</dbReference>
<accession>L1IX25</accession>
<feature type="transmembrane region" description="Helical" evidence="1">
    <location>
        <begin position="101"/>
        <end position="123"/>
    </location>
</feature>
<dbReference type="GeneID" id="19046999"/>
<dbReference type="OrthoDB" id="10480177at2759"/>
<reference evidence="3" key="3">
    <citation type="submission" date="2015-06" db="UniProtKB">
        <authorList>
            <consortium name="EnsemblProtists"/>
        </authorList>
    </citation>
    <scope>IDENTIFICATION</scope>
</reference>
<evidence type="ECO:0000313" key="4">
    <source>
        <dbReference type="Proteomes" id="UP000011087"/>
    </source>
</evidence>
<reference evidence="4" key="2">
    <citation type="submission" date="2012-11" db="EMBL/GenBank/DDBJ databases">
        <authorList>
            <person name="Kuo A."/>
            <person name="Curtis B.A."/>
            <person name="Tanifuji G."/>
            <person name="Burki F."/>
            <person name="Gruber A."/>
            <person name="Irimia M."/>
            <person name="Maruyama S."/>
            <person name="Arias M.C."/>
            <person name="Ball S.G."/>
            <person name="Gile G.H."/>
            <person name="Hirakawa Y."/>
            <person name="Hopkins J.F."/>
            <person name="Rensing S.A."/>
            <person name="Schmutz J."/>
            <person name="Symeonidi A."/>
            <person name="Elias M."/>
            <person name="Eveleigh R.J."/>
            <person name="Herman E.K."/>
            <person name="Klute M.J."/>
            <person name="Nakayama T."/>
            <person name="Obornik M."/>
            <person name="Reyes-Prieto A."/>
            <person name="Armbrust E.V."/>
            <person name="Aves S.J."/>
            <person name="Beiko R.G."/>
            <person name="Coutinho P."/>
            <person name="Dacks J.B."/>
            <person name="Durnford D.G."/>
            <person name="Fast N.M."/>
            <person name="Green B.R."/>
            <person name="Grisdale C."/>
            <person name="Hempe F."/>
            <person name="Henrissat B."/>
            <person name="Hoppner M.P."/>
            <person name="Ishida K.-I."/>
            <person name="Kim E."/>
            <person name="Koreny L."/>
            <person name="Kroth P.G."/>
            <person name="Liu Y."/>
            <person name="Malik S.-B."/>
            <person name="Maier U.G."/>
            <person name="McRose D."/>
            <person name="Mock T."/>
            <person name="Neilson J.A."/>
            <person name="Onodera N.T."/>
            <person name="Poole A.M."/>
            <person name="Pritham E.J."/>
            <person name="Richards T.A."/>
            <person name="Rocap G."/>
            <person name="Roy S.W."/>
            <person name="Sarai C."/>
            <person name="Schaack S."/>
            <person name="Shirato S."/>
            <person name="Slamovits C.H."/>
            <person name="Spencer D.F."/>
            <person name="Suzuki S."/>
            <person name="Worden A.Z."/>
            <person name="Zauner S."/>
            <person name="Barry K."/>
            <person name="Bell C."/>
            <person name="Bharti A.K."/>
            <person name="Crow J.A."/>
            <person name="Grimwood J."/>
            <person name="Kramer R."/>
            <person name="Lindquist E."/>
            <person name="Lucas S."/>
            <person name="Salamov A."/>
            <person name="McFadden G.I."/>
            <person name="Lane C.E."/>
            <person name="Keeling P.J."/>
            <person name="Gray M.W."/>
            <person name="Grigoriev I.V."/>
            <person name="Archibald J.M."/>
        </authorList>
    </citation>
    <scope>NUCLEOTIDE SEQUENCE</scope>
    <source>
        <strain evidence="4">CCMP2712</strain>
    </source>
</reference>
<gene>
    <name evidence="2" type="ORF">GUITHDRAFT_164665</name>
</gene>
<evidence type="ECO:0000256" key="1">
    <source>
        <dbReference type="SAM" id="Phobius"/>
    </source>
</evidence>
<reference evidence="2 4" key="1">
    <citation type="journal article" date="2012" name="Nature">
        <title>Algal genomes reveal evolutionary mosaicism and the fate of nucleomorphs.</title>
        <authorList>
            <consortium name="DOE Joint Genome Institute"/>
            <person name="Curtis B.A."/>
            <person name="Tanifuji G."/>
            <person name="Burki F."/>
            <person name="Gruber A."/>
            <person name="Irimia M."/>
            <person name="Maruyama S."/>
            <person name="Arias M.C."/>
            <person name="Ball S.G."/>
            <person name="Gile G.H."/>
            <person name="Hirakawa Y."/>
            <person name="Hopkins J.F."/>
            <person name="Kuo A."/>
            <person name="Rensing S.A."/>
            <person name="Schmutz J."/>
            <person name="Symeonidi A."/>
            <person name="Elias M."/>
            <person name="Eveleigh R.J."/>
            <person name="Herman E.K."/>
            <person name="Klute M.J."/>
            <person name="Nakayama T."/>
            <person name="Obornik M."/>
            <person name="Reyes-Prieto A."/>
            <person name="Armbrust E.V."/>
            <person name="Aves S.J."/>
            <person name="Beiko R.G."/>
            <person name="Coutinho P."/>
            <person name="Dacks J.B."/>
            <person name="Durnford D.G."/>
            <person name="Fast N.M."/>
            <person name="Green B.R."/>
            <person name="Grisdale C.J."/>
            <person name="Hempel F."/>
            <person name="Henrissat B."/>
            <person name="Hoppner M.P."/>
            <person name="Ishida K."/>
            <person name="Kim E."/>
            <person name="Koreny L."/>
            <person name="Kroth P.G."/>
            <person name="Liu Y."/>
            <person name="Malik S.B."/>
            <person name="Maier U.G."/>
            <person name="McRose D."/>
            <person name="Mock T."/>
            <person name="Neilson J.A."/>
            <person name="Onodera N.T."/>
            <person name="Poole A.M."/>
            <person name="Pritham E.J."/>
            <person name="Richards T.A."/>
            <person name="Rocap G."/>
            <person name="Roy S.W."/>
            <person name="Sarai C."/>
            <person name="Schaack S."/>
            <person name="Shirato S."/>
            <person name="Slamovits C.H."/>
            <person name="Spencer D.F."/>
            <person name="Suzuki S."/>
            <person name="Worden A.Z."/>
            <person name="Zauner S."/>
            <person name="Barry K."/>
            <person name="Bell C."/>
            <person name="Bharti A.K."/>
            <person name="Crow J.A."/>
            <person name="Grimwood J."/>
            <person name="Kramer R."/>
            <person name="Lindquist E."/>
            <person name="Lucas S."/>
            <person name="Salamov A."/>
            <person name="McFadden G.I."/>
            <person name="Lane C.E."/>
            <person name="Keeling P.J."/>
            <person name="Gray M.W."/>
            <person name="Grigoriev I.V."/>
            <person name="Archibald J.M."/>
        </authorList>
    </citation>
    <scope>NUCLEOTIDE SEQUENCE</scope>
    <source>
        <strain evidence="2 4">CCMP2712</strain>
    </source>
</reference>
<sequence length="233" mass="25832">MSAEEAKEPKLEDLKDLNMDNVSALIVKWVSPVEQVSPFKLGDVQKTIAQIHQETGNAVAPFFVAGQIVFLLLFLAYFVMGIIALCLDFPAMDAPCAKDSWVWLYVLLVVVIPTSVGFVIGMVQTVIQWISSSSPVKFEVPDIYFSLPAPIIYITLGVLGIVLWANMSEQCDTFYAQNHGMLLVIFHIQVIIMSVAAFLGLVTVWVQLMVLIRGWTNQESDPLLPKEGGDKKN</sequence>
<dbReference type="Proteomes" id="UP000011087">
    <property type="component" value="Unassembled WGS sequence"/>
</dbReference>
<keyword evidence="1" id="KW-1133">Transmembrane helix</keyword>
<dbReference type="PaxDb" id="55529-EKX40434"/>
<feature type="transmembrane region" description="Helical" evidence="1">
    <location>
        <begin position="143"/>
        <end position="167"/>
    </location>
</feature>
<evidence type="ECO:0000313" key="3">
    <source>
        <dbReference type="EnsemblProtists" id="EKX40434"/>
    </source>
</evidence>
<dbReference type="HOGENOM" id="CLU_1216736_0_0_1"/>
<feature type="transmembrane region" description="Helical" evidence="1">
    <location>
        <begin position="68"/>
        <end position="89"/>
    </location>
</feature>
<keyword evidence="4" id="KW-1185">Reference proteome</keyword>
<protein>
    <submittedName>
        <fullName evidence="2 3">Uncharacterized protein</fullName>
    </submittedName>
</protein>
<evidence type="ECO:0000313" key="2">
    <source>
        <dbReference type="EMBL" id="EKX40434.1"/>
    </source>
</evidence>
<name>L1IX25_GUITC</name>
<dbReference type="AlphaFoldDB" id="L1IX25"/>
<organism evidence="2">
    <name type="scientific">Guillardia theta (strain CCMP2712)</name>
    <name type="common">Cryptophyte</name>
    <dbReference type="NCBI Taxonomy" id="905079"/>
    <lineage>
        <taxon>Eukaryota</taxon>
        <taxon>Cryptophyceae</taxon>
        <taxon>Pyrenomonadales</taxon>
        <taxon>Geminigeraceae</taxon>
        <taxon>Guillardia</taxon>
    </lineage>
</organism>
<feature type="transmembrane region" description="Helical" evidence="1">
    <location>
        <begin position="179"/>
        <end position="206"/>
    </location>
</feature>
<keyword evidence="1" id="KW-0472">Membrane</keyword>
<proteinExistence type="predicted"/>